<evidence type="ECO:0000259" key="2">
    <source>
        <dbReference type="Pfam" id="PF25269"/>
    </source>
</evidence>
<evidence type="ECO:0000256" key="1">
    <source>
        <dbReference type="SAM" id="MobiDB-lite"/>
    </source>
</evidence>
<feature type="compositionally biased region" description="Low complexity" evidence="1">
    <location>
        <begin position="347"/>
        <end position="356"/>
    </location>
</feature>
<keyword evidence="4" id="KW-1185">Reference proteome</keyword>
<proteinExistence type="predicted"/>
<evidence type="ECO:0000313" key="3">
    <source>
        <dbReference type="EMBL" id="GGA24659.1"/>
    </source>
</evidence>
<comment type="caution">
    <text evidence="3">The sequence shown here is derived from an EMBL/GenBank/DDBJ whole genome shotgun (WGS) entry which is preliminary data.</text>
</comment>
<feature type="compositionally biased region" description="Gly residues" evidence="1">
    <location>
        <begin position="332"/>
        <end position="346"/>
    </location>
</feature>
<dbReference type="EMBL" id="BMKA01000003">
    <property type="protein sequence ID" value="GGA24659.1"/>
    <property type="molecule type" value="Genomic_DNA"/>
</dbReference>
<dbReference type="AlphaFoldDB" id="A0A916R009"/>
<feature type="region of interest" description="Disordered" evidence="1">
    <location>
        <begin position="328"/>
        <end position="356"/>
    </location>
</feature>
<reference evidence="3" key="2">
    <citation type="submission" date="2020-09" db="EMBL/GenBank/DDBJ databases">
        <authorList>
            <person name="Sun Q."/>
            <person name="Zhou Y."/>
        </authorList>
    </citation>
    <scope>NUCLEOTIDE SEQUENCE</scope>
    <source>
        <strain evidence="3">CGMCC 1.15880</strain>
    </source>
</reference>
<dbReference type="Proteomes" id="UP000628017">
    <property type="component" value="Unassembled WGS sequence"/>
</dbReference>
<dbReference type="Pfam" id="PF25269">
    <property type="entry name" value="DUF7867"/>
    <property type="match status" value="2"/>
</dbReference>
<organism evidence="3 4">
    <name type="scientific">Neptunicoccus cionae</name>
    <dbReference type="NCBI Taxonomy" id="2035344"/>
    <lineage>
        <taxon>Bacteria</taxon>
        <taxon>Pseudomonadati</taxon>
        <taxon>Pseudomonadota</taxon>
        <taxon>Alphaproteobacteria</taxon>
        <taxon>Rhodobacterales</taxon>
        <taxon>Paracoccaceae</taxon>
        <taxon>Neptunicoccus</taxon>
    </lineage>
</organism>
<accession>A0A916R009</accession>
<protein>
    <recommendedName>
        <fullName evidence="2">DUF7867 domain-containing protein</fullName>
    </recommendedName>
</protein>
<gene>
    <name evidence="3" type="ORF">GCM10011498_27100</name>
</gene>
<evidence type="ECO:0000313" key="4">
    <source>
        <dbReference type="Proteomes" id="UP000628017"/>
    </source>
</evidence>
<dbReference type="RefSeq" id="WP_188676275.1">
    <property type="nucleotide sequence ID" value="NZ_BMKA01000003.1"/>
</dbReference>
<reference evidence="3" key="1">
    <citation type="journal article" date="2014" name="Int. J. Syst. Evol. Microbiol.">
        <title>Complete genome sequence of Corynebacterium casei LMG S-19264T (=DSM 44701T), isolated from a smear-ripened cheese.</title>
        <authorList>
            <consortium name="US DOE Joint Genome Institute (JGI-PGF)"/>
            <person name="Walter F."/>
            <person name="Albersmeier A."/>
            <person name="Kalinowski J."/>
            <person name="Ruckert C."/>
        </authorList>
    </citation>
    <scope>NUCLEOTIDE SEQUENCE</scope>
    <source>
        <strain evidence="3">CGMCC 1.15880</strain>
    </source>
</reference>
<feature type="domain" description="DUF7867" evidence="2">
    <location>
        <begin position="357"/>
        <end position="483"/>
    </location>
</feature>
<name>A0A916R009_9RHOB</name>
<feature type="domain" description="DUF7867" evidence="2">
    <location>
        <begin position="171"/>
        <end position="326"/>
    </location>
</feature>
<sequence>MTHKKHLISEFLRDEDGGATGWNLAWFAVLAAGSGFAIDVSNARNAKEHLTVTAEAASHAGLVALMNTGSTGDARAAAIASVQQNYPSDVFGPVIADSTSDIVVANYNAEESSWSDSGMANAVGVTLRRDESTKNGVSTFLLNWVGLEEWTFSASAATAMAGTQRCSNTEGLFAQGNIQLRSHNGFGTGICLHSDEYVTMSNHNVFDDGAYVSMPDLSLCEKCDDDDKNPGIVDAAYETKYIMPDIADWIEQTELSFMGSGDSAIKDAFFEGRALDRDLSSLSELDYDTRYLERGSVVEISATEFYLMEDVPEGLTYNVSCAVSATSTGTSNGNGRGKSNGNGNGNGKNKSSSDVTSVSSLDFSNAPLKDLAVITDCPVDFSSEADLLGVMIVTSSDSGISGSSGTTIGASNYSCDPLDRVTIMTNADVHMAAKFLATNLTLVIDGAIHLASGGSGNSDHYGVGIHTSGDIDVTTHHNYYSCGNSNTEVAPVMGVIRHVSAD</sequence>
<dbReference type="InterPro" id="IPR057189">
    <property type="entry name" value="DUF7867"/>
</dbReference>